<name>A0ABR3SU37_9PEZI</name>
<keyword evidence="3 6" id="KW-1133">Transmembrane helix</keyword>
<feature type="transmembrane region" description="Helical" evidence="6">
    <location>
        <begin position="487"/>
        <end position="507"/>
    </location>
</feature>
<evidence type="ECO:0000256" key="4">
    <source>
        <dbReference type="ARBA" id="ARBA00023136"/>
    </source>
</evidence>
<dbReference type="InterPro" id="IPR020846">
    <property type="entry name" value="MFS_dom"/>
</dbReference>
<keyword evidence="9" id="KW-1185">Reference proteome</keyword>
<reference evidence="8 9" key="1">
    <citation type="submission" date="2024-02" db="EMBL/GenBank/DDBJ databases">
        <title>De novo assembly and annotation of 12 fungi associated with fruit tree decline syndrome in Ontario, Canada.</title>
        <authorList>
            <person name="Sulman M."/>
            <person name="Ellouze W."/>
            <person name="Ilyukhin E."/>
        </authorList>
    </citation>
    <scope>NUCLEOTIDE SEQUENCE [LARGE SCALE GENOMIC DNA]</scope>
    <source>
        <strain evidence="8 9">M1-105</strain>
    </source>
</reference>
<dbReference type="InterPro" id="IPR001128">
    <property type="entry name" value="Cyt_P450"/>
</dbReference>
<dbReference type="InterPro" id="IPR036259">
    <property type="entry name" value="MFS_trans_sf"/>
</dbReference>
<evidence type="ECO:0000256" key="1">
    <source>
        <dbReference type="ARBA" id="ARBA00004141"/>
    </source>
</evidence>
<dbReference type="PANTHER" id="PTHR23502:SF182">
    <property type="entry name" value="POLYAMINE TRANSPORTER, PUTATIVE-RELATED"/>
    <property type="match status" value="1"/>
</dbReference>
<feature type="compositionally biased region" description="Polar residues" evidence="5">
    <location>
        <begin position="17"/>
        <end position="36"/>
    </location>
</feature>
<sequence>MDPIVEYPIAASADGRPTTQPTKPVETPNDSGSSRNSIEHDDVEKKGDQHLDVAQAQVPSPLDWDGPDDPDNPHNWSYLKRGCITLVVGLIGFTVTLGSSVYTPALSEVVQKFNISTTVALLGLSLYTIGLGFGPVLAAPISEIFGRNVVYRTSIPVSALFTLGAGFSNSFASFLVCRFFAGFFAGPVLAVGAGTSADMYPERMATIGVTSFVMWPFAGPSLGPFIGGFVAQYKTWRWTQWVILFGMTFVYILLLFIPETYKKAILKKRAKRRNTPLPPKTGPQGAAAIKFLLTVTLIRPLHMLVTEPIVTCISLYVAFVFAVLFSFFEAFPIVFEGVYGFDTVQTGLTFLAVGLGVLLAGATAVFCDFHFYQPEYRRAMAAGEAATAPEFRLYVSMMGSVGVPVGVFWFAWSARESVHWASCLVAAVPFAWGNLSIFIGTSQFIVQTYGPLTGASAIAANGIARYTISAAFPLFTIQMYQKLGIDWATSLLGFISLAMLPIPWVLFKWGPKIRAKSKYDTPVGEWNWMFGNWLELKKHMDKLPSDCDAKYPLTEMALATKKGGVYIDMWPFTAPLFIVTSPMLATQIREEVSEPIRSPEVTKGIESITGGKNLLTLPDGPWKQWRAIFNPGFSPNYMLEQTPKIVEHVEVFVEKMRDHAKTNKMFQLEEDTLRLTLDIIGVIALDLRFDYQRGDSPIPKSLRAMIECTTFNLELNPFKRLNPIPALLLAYHDRKLQKHIDVELEKCFAQRKADMASGKAESRARSIISLALDAYTTENKRETETLDPAFKHQAATQLRLFMFAGHDTTSSTMIYAYDLLAHNPSCLARLRAEHDAVLGPDPSAAGSLLSASPVLINQLTYTTACIKETLRLFPPAGSTRVGNAGTTLTDEDGHRYPTANTTIHNLSFALHRNARFFAAPAAFLPDRWLVAAGHPLHPPARAAYRPFELGPRNCIGQTLALLELKVVLALTARRLDVAPAYAEWDALHPRAGVRTAFGHRAYGVSDSAGGSHAVSKYPCRVRVRE</sequence>
<dbReference type="SUPFAM" id="SSF103473">
    <property type="entry name" value="MFS general substrate transporter"/>
    <property type="match status" value="1"/>
</dbReference>
<feature type="domain" description="Major facilitator superfamily (MFS) profile" evidence="7">
    <location>
        <begin position="84"/>
        <end position="516"/>
    </location>
</feature>
<proteinExistence type="predicted"/>
<comment type="subcellular location">
    <subcellularLocation>
        <location evidence="1">Membrane</location>
        <topology evidence="1">Multi-pass membrane protein</topology>
    </subcellularLocation>
</comment>
<dbReference type="PRINTS" id="PR00463">
    <property type="entry name" value="EP450I"/>
</dbReference>
<gene>
    <name evidence="8" type="ORF">SLS56_005279</name>
</gene>
<dbReference type="Proteomes" id="UP001521116">
    <property type="component" value="Unassembled WGS sequence"/>
</dbReference>
<keyword evidence="2 6" id="KW-0812">Transmembrane</keyword>
<feature type="transmembrane region" description="Helical" evidence="6">
    <location>
        <begin position="83"/>
        <end position="103"/>
    </location>
</feature>
<feature type="region of interest" description="Disordered" evidence="5">
    <location>
        <begin position="1"/>
        <end position="51"/>
    </location>
</feature>
<feature type="transmembrane region" description="Helical" evidence="6">
    <location>
        <begin position="418"/>
        <end position="440"/>
    </location>
</feature>
<feature type="transmembrane region" description="Helical" evidence="6">
    <location>
        <begin position="393"/>
        <end position="412"/>
    </location>
</feature>
<evidence type="ECO:0000256" key="2">
    <source>
        <dbReference type="ARBA" id="ARBA00022692"/>
    </source>
</evidence>
<evidence type="ECO:0000256" key="5">
    <source>
        <dbReference type="SAM" id="MobiDB-lite"/>
    </source>
</evidence>
<dbReference type="PROSITE" id="PS50850">
    <property type="entry name" value="MFS"/>
    <property type="match status" value="1"/>
</dbReference>
<protein>
    <recommendedName>
        <fullName evidence="7">Major facilitator superfamily (MFS) profile domain-containing protein</fullName>
    </recommendedName>
</protein>
<dbReference type="EMBL" id="JAJVDC020000052">
    <property type="protein sequence ID" value="KAL1629756.1"/>
    <property type="molecule type" value="Genomic_DNA"/>
</dbReference>
<feature type="transmembrane region" description="Helical" evidence="6">
    <location>
        <begin position="173"/>
        <end position="193"/>
    </location>
</feature>
<keyword evidence="4 6" id="KW-0472">Membrane</keyword>
<dbReference type="PANTHER" id="PTHR23502">
    <property type="entry name" value="MAJOR FACILITATOR SUPERFAMILY"/>
    <property type="match status" value="1"/>
</dbReference>
<evidence type="ECO:0000256" key="3">
    <source>
        <dbReference type="ARBA" id="ARBA00022989"/>
    </source>
</evidence>
<evidence type="ECO:0000256" key="6">
    <source>
        <dbReference type="SAM" id="Phobius"/>
    </source>
</evidence>
<dbReference type="CDD" id="cd11051">
    <property type="entry name" value="CYP59-like"/>
    <property type="match status" value="1"/>
</dbReference>
<dbReference type="Pfam" id="PF07690">
    <property type="entry name" value="MFS_1"/>
    <property type="match status" value="1"/>
</dbReference>
<dbReference type="InterPro" id="IPR002401">
    <property type="entry name" value="Cyt_P450_E_grp-I"/>
</dbReference>
<evidence type="ECO:0000313" key="9">
    <source>
        <dbReference type="Proteomes" id="UP001521116"/>
    </source>
</evidence>
<dbReference type="InterPro" id="IPR036396">
    <property type="entry name" value="Cyt_P450_sf"/>
</dbReference>
<dbReference type="SUPFAM" id="SSF48264">
    <property type="entry name" value="Cytochrome P450"/>
    <property type="match status" value="1"/>
</dbReference>
<feature type="transmembrane region" description="Helical" evidence="6">
    <location>
        <begin position="309"/>
        <end position="328"/>
    </location>
</feature>
<organism evidence="8 9">
    <name type="scientific">Neofusicoccum ribis</name>
    <dbReference type="NCBI Taxonomy" id="45134"/>
    <lineage>
        <taxon>Eukaryota</taxon>
        <taxon>Fungi</taxon>
        <taxon>Dikarya</taxon>
        <taxon>Ascomycota</taxon>
        <taxon>Pezizomycotina</taxon>
        <taxon>Dothideomycetes</taxon>
        <taxon>Dothideomycetes incertae sedis</taxon>
        <taxon>Botryosphaeriales</taxon>
        <taxon>Botryosphaeriaceae</taxon>
        <taxon>Neofusicoccum</taxon>
    </lineage>
</organism>
<evidence type="ECO:0000259" key="7">
    <source>
        <dbReference type="PROSITE" id="PS50850"/>
    </source>
</evidence>
<dbReference type="InterPro" id="IPR011701">
    <property type="entry name" value="MFS"/>
</dbReference>
<evidence type="ECO:0000313" key="8">
    <source>
        <dbReference type="EMBL" id="KAL1629756.1"/>
    </source>
</evidence>
<feature type="transmembrane region" description="Helical" evidence="6">
    <location>
        <begin position="115"/>
        <end position="137"/>
    </location>
</feature>
<accession>A0ABR3SU37</accession>
<feature type="compositionally biased region" description="Basic and acidic residues" evidence="5">
    <location>
        <begin position="37"/>
        <end position="51"/>
    </location>
</feature>
<dbReference type="PRINTS" id="PR00385">
    <property type="entry name" value="P450"/>
</dbReference>
<dbReference type="Gene3D" id="1.10.630.10">
    <property type="entry name" value="Cytochrome P450"/>
    <property type="match status" value="1"/>
</dbReference>
<feature type="transmembrane region" description="Helical" evidence="6">
    <location>
        <begin position="238"/>
        <end position="257"/>
    </location>
</feature>
<dbReference type="Pfam" id="PF00067">
    <property type="entry name" value="p450"/>
    <property type="match status" value="1"/>
</dbReference>
<dbReference type="CDD" id="cd17323">
    <property type="entry name" value="MFS_Tpo1_MDR_like"/>
    <property type="match status" value="1"/>
</dbReference>
<feature type="transmembrane region" description="Helical" evidence="6">
    <location>
        <begin position="348"/>
        <end position="372"/>
    </location>
</feature>
<comment type="caution">
    <text evidence="8">The sequence shown here is derived from an EMBL/GenBank/DDBJ whole genome shotgun (WGS) entry which is preliminary data.</text>
</comment>
<feature type="transmembrane region" description="Helical" evidence="6">
    <location>
        <begin position="205"/>
        <end position="226"/>
    </location>
</feature>
<dbReference type="Gene3D" id="1.20.1250.20">
    <property type="entry name" value="MFS general substrate transporter like domains"/>
    <property type="match status" value="1"/>
</dbReference>